<gene>
    <name evidence="2" type="ORF">G2W53_018087</name>
</gene>
<protein>
    <submittedName>
        <fullName evidence="2">Retrovirus-related Pol polyprotein from transposon TNT 1-94</fullName>
    </submittedName>
</protein>
<dbReference type="AlphaFoldDB" id="A0A834WN13"/>
<dbReference type="EMBL" id="JAAIUW010000006">
    <property type="protein sequence ID" value="KAF7826923.1"/>
    <property type="molecule type" value="Genomic_DNA"/>
</dbReference>
<reference evidence="2" key="1">
    <citation type="submission" date="2020-09" db="EMBL/GenBank/DDBJ databases">
        <title>Genome-Enabled Discovery of Anthraquinone Biosynthesis in Senna tora.</title>
        <authorList>
            <person name="Kang S.-H."/>
            <person name="Pandey R.P."/>
            <person name="Lee C.-M."/>
            <person name="Sim J.-S."/>
            <person name="Jeong J.-T."/>
            <person name="Choi B.-S."/>
            <person name="Jung M."/>
            <person name="Ginzburg D."/>
            <person name="Zhao K."/>
            <person name="Won S.Y."/>
            <person name="Oh T.-J."/>
            <person name="Yu Y."/>
            <person name="Kim N.-H."/>
            <person name="Lee O.R."/>
            <person name="Lee T.-H."/>
            <person name="Bashyal P."/>
            <person name="Kim T.-S."/>
            <person name="Lee W.-H."/>
            <person name="Kawkins C."/>
            <person name="Kim C.-K."/>
            <person name="Kim J.S."/>
            <person name="Ahn B.O."/>
            <person name="Rhee S.Y."/>
            <person name="Sohng J.K."/>
        </authorList>
    </citation>
    <scope>NUCLEOTIDE SEQUENCE</scope>
    <source>
        <tissue evidence="2">Leaf</tissue>
    </source>
</reference>
<evidence type="ECO:0000256" key="1">
    <source>
        <dbReference type="SAM" id="MobiDB-lite"/>
    </source>
</evidence>
<keyword evidence="3" id="KW-1185">Reference proteome</keyword>
<dbReference type="OrthoDB" id="1109034at2759"/>
<feature type="region of interest" description="Disordered" evidence="1">
    <location>
        <begin position="141"/>
        <end position="164"/>
    </location>
</feature>
<name>A0A834WN13_9FABA</name>
<proteinExistence type="predicted"/>
<organism evidence="2 3">
    <name type="scientific">Senna tora</name>
    <dbReference type="NCBI Taxonomy" id="362788"/>
    <lineage>
        <taxon>Eukaryota</taxon>
        <taxon>Viridiplantae</taxon>
        <taxon>Streptophyta</taxon>
        <taxon>Embryophyta</taxon>
        <taxon>Tracheophyta</taxon>
        <taxon>Spermatophyta</taxon>
        <taxon>Magnoliopsida</taxon>
        <taxon>eudicotyledons</taxon>
        <taxon>Gunneridae</taxon>
        <taxon>Pentapetalae</taxon>
        <taxon>rosids</taxon>
        <taxon>fabids</taxon>
        <taxon>Fabales</taxon>
        <taxon>Fabaceae</taxon>
        <taxon>Caesalpinioideae</taxon>
        <taxon>Cassia clade</taxon>
        <taxon>Senna</taxon>
    </lineage>
</organism>
<evidence type="ECO:0000313" key="3">
    <source>
        <dbReference type="Proteomes" id="UP000634136"/>
    </source>
</evidence>
<evidence type="ECO:0000313" key="2">
    <source>
        <dbReference type="EMBL" id="KAF7826923.1"/>
    </source>
</evidence>
<sequence length="331" mass="37654">MGRDKGLSMLALGSLVEWQMVTPRVRHKHHVTVDSVYALTETEPTADATQAMKDLWLQANKRLLEELKVEKINLPDEFVAGIQIEKLPESRSDYKQQLKHKQKQLSLTDLITHIIIDDTNQKMIRIAKGKELATKENLVESDNKRCNSSNKNSKKTDYKPSGSNPKFNKQGNCFVCVGKTSANLRETVDPFNVAKDAIQFFPYYIIGLPIVFPGKEGDVLVLLLGFRASIVYVVVHLEIDPRLMTPHLLGRLEVVFMVLNLQEEFLSVVDVRLRNDEWKSDQLSFDFPWHISNEGVECLVLKGSFPFCQMFFGVTTRDSPLNVVLHPDEDA</sequence>
<comment type="caution">
    <text evidence="2">The sequence shown here is derived from an EMBL/GenBank/DDBJ whole genome shotgun (WGS) entry which is preliminary data.</text>
</comment>
<dbReference type="Proteomes" id="UP000634136">
    <property type="component" value="Unassembled WGS sequence"/>
</dbReference>
<accession>A0A834WN13</accession>